<name>A0A7W6GQ28_9RHOB</name>
<keyword evidence="2" id="KW-1185">Reference proteome</keyword>
<evidence type="ECO:0000313" key="2">
    <source>
        <dbReference type="Proteomes" id="UP000541426"/>
    </source>
</evidence>
<comment type="caution">
    <text evidence="1">The sequence shown here is derived from an EMBL/GenBank/DDBJ whole genome shotgun (WGS) entry which is preliminary data.</text>
</comment>
<sequence length="185" mass="20423">MDPKGPANRRGLFVGHISESKLVAFRPECLAGLSILRRAAARCKQAPRIGTRRLAAAQTRRAHRGCGYHVPKVVLLDLIFSVEVHQPWVGLLTLVAFDGWDGRLCPLGLMTSLTPQNATQNSSTGKHIPLTLLCLPAVNDLLSKITKLSKERPEITHRQSHPRKNPTCSSIDILPFFNPVLRMAL</sequence>
<proteinExistence type="predicted"/>
<accession>A0A7W6GQ28</accession>
<dbReference type="AlphaFoldDB" id="A0A7W6GQ28"/>
<gene>
    <name evidence="1" type="ORF">GGQ68_000252</name>
</gene>
<dbReference type="Proteomes" id="UP000541426">
    <property type="component" value="Unassembled WGS sequence"/>
</dbReference>
<evidence type="ECO:0000313" key="1">
    <source>
        <dbReference type="EMBL" id="MBB3983941.1"/>
    </source>
</evidence>
<dbReference type="EMBL" id="JACIEJ010000001">
    <property type="protein sequence ID" value="MBB3983941.1"/>
    <property type="molecule type" value="Genomic_DNA"/>
</dbReference>
<protein>
    <submittedName>
        <fullName evidence="1">Uncharacterized protein</fullName>
    </submittedName>
</protein>
<reference evidence="1 2" key="1">
    <citation type="submission" date="2020-08" db="EMBL/GenBank/DDBJ databases">
        <title>Genomic Encyclopedia of Type Strains, Phase IV (KMG-IV): sequencing the most valuable type-strain genomes for metagenomic binning, comparative biology and taxonomic classification.</title>
        <authorList>
            <person name="Goeker M."/>
        </authorList>
    </citation>
    <scope>NUCLEOTIDE SEQUENCE [LARGE SCALE GENOMIC DNA]</scope>
    <source>
        <strain evidence="1 2">DSM 102235</strain>
    </source>
</reference>
<organism evidence="1 2">
    <name type="scientific">Sagittula marina</name>
    <dbReference type="NCBI Taxonomy" id="943940"/>
    <lineage>
        <taxon>Bacteria</taxon>
        <taxon>Pseudomonadati</taxon>
        <taxon>Pseudomonadota</taxon>
        <taxon>Alphaproteobacteria</taxon>
        <taxon>Rhodobacterales</taxon>
        <taxon>Roseobacteraceae</taxon>
        <taxon>Sagittula</taxon>
    </lineage>
</organism>